<proteinExistence type="predicted"/>
<dbReference type="AlphaFoldDB" id="A0AAV1W3W1"/>
<comment type="caution">
    <text evidence="2">The sequence shown here is derived from an EMBL/GenBank/DDBJ whole genome shotgun (WGS) entry which is preliminary data.</text>
</comment>
<feature type="region of interest" description="Disordered" evidence="1">
    <location>
        <begin position="1"/>
        <end position="62"/>
    </location>
</feature>
<reference evidence="2 3" key="1">
    <citation type="submission" date="2024-03" db="EMBL/GenBank/DDBJ databases">
        <authorList>
            <person name="Martinez-Hernandez J."/>
        </authorList>
    </citation>
    <scope>NUCLEOTIDE SEQUENCE [LARGE SCALE GENOMIC DNA]</scope>
</reference>
<gene>
    <name evidence="2" type="ORF">LLUT_LOCUS5174</name>
</gene>
<keyword evidence="3" id="KW-1185">Reference proteome</keyword>
<evidence type="ECO:0000313" key="2">
    <source>
        <dbReference type="EMBL" id="CAL0304114.1"/>
    </source>
</evidence>
<dbReference type="EMBL" id="CAXHTB010000003">
    <property type="protein sequence ID" value="CAL0304114.1"/>
    <property type="molecule type" value="Genomic_DNA"/>
</dbReference>
<evidence type="ECO:0000313" key="3">
    <source>
        <dbReference type="Proteomes" id="UP001497480"/>
    </source>
</evidence>
<sequence>MLGNSYPSAGGPLSQTHVEAGSKSNSMGMLNDMNTNDSKPFDSNDFPQLTSRPSSAGGHQGQLDYAMDMHQKEQLHDNDVPMMQSQHFSMGRSADFSSGGTYSSHCAQQQQHAPSVNSGSVPFSPVNNQDLLHLEWTSRRWIKASKFCKCNFWYRFIRLVHSAISTAPEPAPVPPSNVNCKATFSGSGNEVYTSYTIYTRSIWFTWLVKCDQDE</sequence>
<feature type="region of interest" description="Disordered" evidence="1">
    <location>
        <begin position="94"/>
        <end position="121"/>
    </location>
</feature>
<organism evidence="2 3">
    <name type="scientific">Lupinus luteus</name>
    <name type="common">European yellow lupine</name>
    <dbReference type="NCBI Taxonomy" id="3873"/>
    <lineage>
        <taxon>Eukaryota</taxon>
        <taxon>Viridiplantae</taxon>
        <taxon>Streptophyta</taxon>
        <taxon>Embryophyta</taxon>
        <taxon>Tracheophyta</taxon>
        <taxon>Spermatophyta</taxon>
        <taxon>Magnoliopsida</taxon>
        <taxon>eudicotyledons</taxon>
        <taxon>Gunneridae</taxon>
        <taxon>Pentapetalae</taxon>
        <taxon>rosids</taxon>
        <taxon>fabids</taxon>
        <taxon>Fabales</taxon>
        <taxon>Fabaceae</taxon>
        <taxon>Papilionoideae</taxon>
        <taxon>50 kb inversion clade</taxon>
        <taxon>genistoids sensu lato</taxon>
        <taxon>core genistoids</taxon>
        <taxon>Genisteae</taxon>
        <taxon>Lupinus</taxon>
    </lineage>
</organism>
<dbReference type="Proteomes" id="UP001497480">
    <property type="component" value="Unassembled WGS sequence"/>
</dbReference>
<protein>
    <submittedName>
        <fullName evidence="2">Uncharacterized protein</fullName>
    </submittedName>
</protein>
<feature type="compositionally biased region" description="Polar residues" evidence="1">
    <location>
        <begin position="13"/>
        <end position="38"/>
    </location>
</feature>
<feature type="compositionally biased region" description="Polar residues" evidence="1">
    <location>
        <begin position="95"/>
        <end position="121"/>
    </location>
</feature>
<accession>A0AAV1W3W1</accession>
<feature type="compositionally biased region" description="Polar residues" evidence="1">
    <location>
        <begin position="45"/>
        <end position="54"/>
    </location>
</feature>
<name>A0AAV1W3W1_LUPLU</name>
<evidence type="ECO:0000256" key="1">
    <source>
        <dbReference type="SAM" id="MobiDB-lite"/>
    </source>
</evidence>